<name>A0ABV6H465_9ACTN</name>
<organism evidence="2 3">
    <name type="scientific">Gordonia phosphorivorans</name>
    <dbReference type="NCBI Taxonomy" id="1056982"/>
    <lineage>
        <taxon>Bacteria</taxon>
        <taxon>Bacillati</taxon>
        <taxon>Actinomycetota</taxon>
        <taxon>Actinomycetes</taxon>
        <taxon>Mycobacteriales</taxon>
        <taxon>Gordoniaceae</taxon>
        <taxon>Gordonia</taxon>
    </lineage>
</organism>
<keyword evidence="3" id="KW-1185">Reference proteome</keyword>
<sequence>MTTVEHPAGDVVVRQYQTMTNETAYSVAYGHPDGLTVLVTPHKGNTWIVWHSNSLNTLYRGPLDQAMAVATARAAQRAASLPATTDSGGFSCRPATADDVDGSIRRL</sequence>
<feature type="region of interest" description="Disordered" evidence="1">
    <location>
        <begin position="80"/>
        <end position="107"/>
    </location>
</feature>
<evidence type="ECO:0000256" key="1">
    <source>
        <dbReference type="SAM" id="MobiDB-lite"/>
    </source>
</evidence>
<reference evidence="2 3" key="1">
    <citation type="submission" date="2024-09" db="EMBL/GenBank/DDBJ databases">
        <authorList>
            <person name="Sun Q."/>
            <person name="Mori K."/>
        </authorList>
    </citation>
    <scope>NUCLEOTIDE SEQUENCE [LARGE SCALE GENOMIC DNA]</scope>
    <source>
        <strain evidence="2 3">CCM 7957</strain>
    </source>
</reference>
<gene>
    <name evidence="2" type="ORF">ACFFJD_02225</name>
</gene>
<protein>
    <submittedName>
        <fullName evidence="2">Uncharacterized protein</fullName>
    </submittedName>
</protein>
<dbReference type="Proteomes" id="UP001589783">
    <property type="component" value="Unassembled WGS sequence"/>
</dbReference>
<dbReference type="EMBL" id="JBHLWV010000006">
    <property type="protein sequence ID" value="MFC0313670.1"/>
    <property type="molecule type" value="Genomic_DNA"/>
</dbReference>
<dbReference type="RefSeq" id="WP_382360276.1">
    <property type="nucleotide sequence ID" value="NZ_JBHLWV010000006.1"/>
</dbReference>
<evidence type="ECO:0000313" key="3">
    <source>
        <dbReference type="Proteomes" id="UP001589783"/>
    </source>
</evidence>
<accession>A0ABV6H465</accession>
<evidence type="ECO:0000313" key="2">
    <source>
        <dbReference type="EMBL" id="MFC0313670.1"/>
    </source>
</evidence>
<comment type="caution">
    <text evidence="2">The sequence shown here is derived from an EMBL/GenBank/DDBJ whole genome shotgun (WGS) entry which is preliminary data.</text>
</comment>
<proteinExistence type="predicted"/>